<feature type="domain" description="Acetophenone carboxylase-like C-terminal" evidence="3">
    <location>
        <begin position="537"/>
        <end position="673"/>
    </location>
</feature>
<comment type="caution">
    <text evidence="4">The sequence shown here is derived from an EMBL/GenBank/DDBJ whole genome shotgun (WGS) entry which is preliminary data.</text>
</comment>
<dbReference type="GO" id="GO:0005829">
    <property type="term" value="C:cytosol"/>
    <property type="evidence" value="ECO:0007669"/>
    <property type="project" value="TreeGrafter"/>
</dbReference>
<dbReference type="Proteomes" id="UP000078116">
    <property type="component" value="Unassembled WGS sequence"/>
</dbReference>
<dbReference type="InterPro" id="IPR002821">
    <property type="entry name" value="Hydantoinase_A"/>
</dbReference>
<dbReference type="STRING" id="1462993.A6V36_33710"/>
<feature type="domain" description="Hydantoinase/oxoprolinase N-terminal" evidence="2">
    <location>
        <begin position="2"/>
        <end position="183"/>
    </location>
</feature>
<dbReference type="InterPro" id="IPR008040">
    <property type="entry name" value="Hydant_A_N"/>
</dbReference>
<dbReference type="GO" id="GO:0006749">
    <property type="term" value="P:glutathione metabolic process"/>
    <property type="evidence" value="ECO:0007669"/>
    <property type="project" value="TreeGrafter"/>
</dbReference>
<evidence type="ECO:0000259" key="1">
    <source>
        <dbReference type="Pfam" id="PF01968"/>
    </source>
</evidence>
<dbReference type="RefSeq" id="WP_064286127.1">
    <property type="nucleotide sequence ID" value="NZ_LXKA01000209.1"/>
</dbReference>
<reference evidence="4 5" key="1">
    <citation type="submission" date="2016-04" db="EMBL/GenBank/DDBJ databases">
        <title>Reclassification of Paraburkholderia panaciterrae (Farh et al. 2015) Dobritsa &amp; Samadpour 2016 as a later homotypic synonym of Paraburkholderia ginsengiterrae (Farh et al. 2015) Dobritsa &amp; Samadpour 2016.</title>
        <authorList>
            <person name="Dobritsa A.P."/>
            <person name="Kutumbaka K."/>
            <person name="Samadpour M."/>
        </authorList>
    </citation>
    <scope>NUCLEOTIDE SEQUENCE [LARGE SCALE GENOMIC DNA]</scope>
    <source>
        <strain evidence="4 5">DCY85</strain>
    </source>
</reference>
<dbReference type="PANTHER" id="PTHR11365:SF23">
    <property type="entry name" value="HYPOTHETICAL 5-OXOPROLINASE (EUROFUNG)-RELATED"/>
    <property type="match status" value="1"/>
</dbReference>
<evidence type="ECO:0000313" key="5">
    <source>
        <dbReference type="Proteomes" id="UP000078116"/>
    </source>
</evidence>
<accession>A0A1A9N8J5</accession>
<dbReference type="OrthoDB" id="9768323at2"/>
<sequence>MRFAVDTGGTFTDLIVEDDDGSLHMFKSPTTPADPISGVLDALQVAADGLELDRAAMLQRGEMFIYGTTHAINAIITGNTARTALVVPAGHRDILTLREGGRLEPFNFTVPYPEPFVPRALTWEVPGRMLANGSELQSLDEAAFAKISAEMRDAGVEAVAVCLLWSVVNPAHELKVGELLEKHLPGVPYTLSHQLNPIPREFRRASSACIDASLKPMMRAYMHTLVDRLEEAGFPGRVVVVTSQGGVIDAAHVAEAPIHLINSGPSMAPVSGRYFAQADEQTDTAIIADTGGTTYDVSLVRRGRIPSSRETWIGAPYRGVMTGFPSVDVKRVGAGGGSIAWVDDGGMLHVGPKSAGAVPGPVCYGRGGTQPTVTDASLALGYVDPDFFLGGTMKLDAQASRDAIEKFVATPLGMSIEEAAAAIITIATENMVQAIFDITINQGIDPREAVLIGGGGAAGLNSVLIARRLDSPRLVIPQVGATMSAAGAMMSELTSQFYATHFARTAAFDFAGVREVLTGLHAKCQEFIGGPGKGSFEQTITLLAQARYPEQVWELEVPLTGLAIETREDVEALIEGFHKAHEEVFAIRDSGSQIEIVGWSAVVSCRIRKQEGAALARSSAKAIANPLRKAYFAGKGFLDSAVVRFEAMQPGEPVSGPAIVESSFTTVVINPGSIAERRPSGSLSIIPGRD</sequence>
<dbReference type="Pfam" id="PF05378">
    <property type="entry name" value="Hydant_A_N"/>
    <property type="match status" value="1"/>
</dbReference>
<dbReference type="EMBL" id="LXKA01000209">
    <property type="protein sequence ID" value="OAJ61604.1"/>
    <property type="molecule type" value="Genomic_DNA"/>
</dbReference>
<evidence type="ECO:0000313" key="4">
    <source>
        <dbReference type="EMBL" id="OAJ61604.1"/>
    </source>
</evidence>
<evidence type="ECO:0000259" key="3">
    <source>
        <dbReference type="Pfam" id="PF19278"/>
    </source>
</evidence>
<feature type="domain" description="Hydantoinase A/oxoprolinase" evidence="1">
    <location>
        <begin position="204"/>
        <end position="495"/>
    </location>
</feature>
<dbReference type="InterPro" id="IPR049517">
    <property type="entry name" value="ACX-like_C"/>
</dbReference>
<dbReference type="Pfam" id="PF19278">
    <property type="entry name" value="Hydant_A_C"/>
    <property type="match status" value="1"/>
</dbReference>
<organism evidence="4 5">
    <name type="scientific">Paraburkholderia ginsengiterrae</name>
    <dbReference type="NCBI Taxonomy" id="1462993"/>
    <lineage>
        <taxon>Bacteria</taxon>
        <taxon>Pseudomonadati</taxon>
        <taxon>Pseudomonadota</taxon>
        <taxon>Betaproteobacteria</taxon>
        <taxon>Burkholderiales</taxon>
        <taxon>Burkholderiaceae</taxon>
        <taxon>Paraburkholderia</taxon>
    </lineage>
</organism>
<evidence type="ECO:0000259" key="2">
    <source>
        <dbReference type="Pfam" id="PF05378"/>
    </source>
</evidence>
<dbReference type="Pfam" id="PF01968">
    <property type="entry name" value="Hydantoinase_A"/>
    <property type="match status" value="1"/>
</dbReference>
<dbReference type="GO" id="GO:0017168">
    <property type="term" value="F:5-oxoprolinase (ATP-hydrolyzing) activity"/>
    <property type="evidence" value="ECO:0007669"/>
    <property type="project" value="TreeGrafter"/>
</dbReference>
<dbReference type="InterPro" id="IPR045079">
    <property type="entry name" value="Oxoprolinase-like"/>
</dbReference>
<name>A0A1A9N8J5_9BURK</name>
<proteinExistence type="predicted"/>
<gene>
    <name evidence="4" type="ORF">A6V37_24975</name>
</gene>
<protein>
    <submittedName>
        <fullName evidence="4">5-oxoprolinase</fullName>
    </submittedName>
</protein>
<dbReference type="AlphaFoldDB" id="A0A1A9N8J5"/>
<dbReference type="PANTHER" id="PTHR11365">
    <property type="entry name" value="5-OXOPROLINASE RELATED"/>
    <property type="match status" value="1"/>
</dbReference>